<dbReference type="Proteomes" id="UP000640335">
    <property type="component" value="Unassembled WGS sequence"/>
</dbReference>
<evidence type="ECO:0008006" key="3">
    <source>
        <dbReference type="Google" id="ProtNLM"/>
    </source>
</evidence>
<proteinExistence type="predicted"/>
<dbReference type="EMBL" id="JACSQZ010000018">
    <property type="protein sequence ID" value="MBD7914871.1"/>
    <property type="molecule type" value="Genomic_DNA"/>
</dbReference>
<name>A0ABR8Q369_9CLOT</name>
<dbReference type="RefSeq" id="WP_207729433.1">
    <property type="nucleotide sequence ID" value="NZ_JACSQZ010000018.1"/>
</dbReference>
<evidence type="ECO:0000313" key="1">
    <source>
        <dbReference type="EMBL" id="MBD7914871.1"/>
    </source>
</evidence>
<sequence length="154" mass="18451">MFTIILMSQFFVKDIKQYALSNNNAERFNMHILREGKYSFLLPEGWTIEDVNNDDSDIFVSFNKEDRIHGSVTIIEENLKKSFNDITNEENNIKVFDEDYKWYVITLKKDSYTNKYYLRDYSEGKVLILQFSYKDIREKESIKIVFNEIAMSFN</sequence>
<organism evidence="1 2">
    <name type="scientific">Clostridium gallinarum</name>
    <dbReference type="NCBI Taxonomy" id="2762246"/>
    <lineage>
        <taxon>Bacteria</taxon>
        <taxon>Bacillati</taxon>
        <taxon>Bacillota</taxon>
        <taxon>Clostridia</taxon>
        <taxon>Eubacteriales</taxon>
        <taxon>Clostridiaceae</taxon>
        <taxon>Clostridium</taxon>
    </lineage>
</organism>
<gene>
    <name evidence="1" type="ORF">H9660_06900</name>
</gene>
<evidence type="ECO:0000313" key="2">
    <source>
        <dbReference type="Proteomes" id="UP000640335"/>
    </source>
</evidence>
<keyword evidence="2" id="KW-1185">Reference proteome</keyword>
<reference evidence="1 2" key="1">
    <citation type="submission" date="2020-08" db="EMBL/GenBank/DDBJ databases">
        <title>A Genomic Blueprint of the Chicken Gut Microbiome.</title>
        <authorList>
            <person name="Gilroy R."/>
            <person name="Ravi A."/>
            <person name="Getino M."/>
            <person name="Pursley I."/>
            <person name="Horton D.L."/>
            <person name="Alikhan N.-F."/>
            <person name="Baker D."/>
            <person name="Gharbi K."/>
            <person name="Hall N."/>
            <person name="Watson M."/>
            <person name="Adriaenssens E.M."/>
            <person name="Foster-Nyarko E."/>
            <person name="Jarju S."/>
            <person name="Secka A."/>
            <person name="Antonio M."/>
            <person name="Oren A."/>
            <person name="Chaudhuri R."/>
            <person name="La Ragione R.M."/>
            <person name="Hildebrand F."/>
            <person name="Pallen M.J."/>
        </authorList>
    </citation>
    <scope>NUCLEOTIDE SEQUENCE [LARGE SCALE GENOMIC DNA]</scope>
    <source>
        <strain evidence="1 2">Sa3CUN1</strain>
    </source>
</reference>
<accession>A0ABR8Q369</accession>
<protein>
    <recommendedName>
        <fullName evidence="3">PsbP C-terminal domain-containing protein</fullName>
    </recommendedName>
</protein>
<comment type="caution">
    <text evidence="1">The sequence shown here is derived from an EMBL/GenBank/DDBJ whole genome shotgun (WGS) entry which is preliminary data.</text>
</comment>